<dbReference type="InterPro" id="IPR036390">
    <property type="entry name" value="WH_DNA-bd_sf"/>
</dbReference>
<protein>
    <submittedName>
        <fullName evidence="5">DNA-binding transcriptional regulator, GntR family</fullName>
    </submittedName>
</protein>
<dbReference type="GO" id="GO:0003700">
    <property type="term" value="F:DNA-binding transcription factor activity"/>
    <property type="evidence" value="ECO:0007669"/>
    <property type="project" value="InterPro"/>
</dbReference>
<dbReference type="Gene3D" id="1.10.10.10">
    <property type="entry name" value="Winged helix-like DNA-binding domain superfamily/Winged helix DNA-binding domain"/>
    <property type="match status" value="1"/>
</dbReference>
<dbReference type="Gene3D" id="1.20.120.530">
    <property type="entry name" value="GntR ligand-binding domain-like"/>
    <property type="match status" value="1"/>
</dbReference>
<proteinExistence type="predicted"/>
<dbReference type="PANTHER" id="PTHR43537">
    <property type="entry name" value="TRANSCRIPTIONAL REGULATOR, GNTR FAMILY"/>
    <property type="match status" value="1"/>
</dbReference>
<keyword evidence="1" id="KW-0805">Transcription regulation</keyword>
<dbReference type="SMART" id="SM00345">
    <property type="entry name" value="HTH_GNTR"/>
    <property type="match status" value="1"/>
</dbReference>
<dbReference type="InterPro" id="IPR011711">
    <property type="entry name" value="GntR_C"/>
</dbReference>
<sequence>MGKDDKPLTLAPARRRGLGNEVADTIRSTIFTGMFRPGDPLREVELSKALQVSRGPVRDALQLLEREGIVRSEWHRGATVTVLSDEDVAELNSLRGALEELAVRRVVEHASDSALVAIIMAAKAMERAEDPYGMVRCDIQFHDAVFVAAKHSRLLEAWYGIRSQVFLFLIMRINSSTAGYLDHVRLEHDMLVAALRARNVEAALELFAVHRKHAFDVLTSEA</sequence>
<evidence type="ECO:0000313" key="6">
    <source>
        <dbReference type="Proteomes" id="UP000199691"/>
    </source>
</evidence>
<gene>
    <name evidence="5" type="ORF">SAMN05421507_107175</name>
</gene>
<dbReference type="RefSeq" id="WP_090099016.1">
    <property type="nucleotide sequence ID" value="NZ_FNIX01000007.1"/>
</dbReference>
<dbReference type="Pfam" id="PF07729">
    <property type="entry name" value="FCD"/>
    <property type="match status" value="1"/>
</dbReference>
<dbReference type="SUPFAM" id="SSF46785">
    <property type="entry name" value="Winged helix' DNA-binding domain"/>
    <property type="match status" value="1"/>
</dbReference>
<dbReference type="InterPro" id="IPR008920">
    <property type="entry name" value="TF_FadR/GntR_C"/>
</dbReference>
<evidence type="ECO:0000259" key="4">
    <source>
        <dbReference type="PROSITE" id="PS50949"/>
    </source>
</evidence>
<evidence type="ECO:0000256" key="2">
    <source>
        <dbReference type="ARBA" id="ARBA00023125"/>
    </source>
</evidence>
<keyword evidence="3" id="KW-0804">Transcription</keyword>
<feature type="domain" description="HTH gntR-type" evidence="4">
    <location>
        <begin position="16"/>
        <end position="83"/>
    </location>
</feature>
<evidence type="ECO:0000256" key="3">
    <source>
        <dbReference type="ARBA" id="ARBA00023163"/>
    </source>
</evidence>
<dbReference type="CDD" id="cd07377">
    <property type="entry name" value="WHTH_GntR"/>
    <property type="match status" value="1"/>
</dbReference>
<dbReference type="Pfam" id="PF00392">
    <property type="entry name" value="GntR"/>
    <property type="match status" value="1"/>
</dbReference>
<dbReference type="PROSITE" id="PS50949">
    <property type="entry name" value="HTH_GNTR"/>
    <property type="match status" value="1"/>
</dbReference>
<reference evidence="6" key="1">
    <citation type="submission" date="2016-10" db="EMBL/GenBank/DDBJ databases">
        <authorList>
            <person name="Varghese N."/>
            <person name="Submissions S."/>
        </authorList>
    </citation>
    <scope>NUCLEOTIDE SEQUENCE [LARGE SCALE GENOMIC DNA]</scope>
    <source>
        <strain evidence="6">CGMCC 4.6609</strain>
    </source>
</reference>
<evidence type="ECO:0000313" key="5">
    <source>
        <dbReference type="EMBL" id="SDP35374.1"/>
    </source>
</evidence>
<dbReference type="OrthoDB" id="5243844at2"/>
<dbReference type="InterPro" id="IPR000524">
    <property type="entry name" value="Tscrpt_reg_HTH_GntR"/>
</dbReference>
<accession>A0A1H0S104</accession>
<dbReference type="STRING" id="641025.SAMN05421507_107175"/>
<organism evidence="5 6">
    <name type="scientific">Lentzea jiangxiensis</name>
    <dbReference type="NCBI Taxonomy" id="641025"/>
    <lineage>
        <taxon>Bacteria</taxon>
        <taxon>Bacillati</taxon>
        <taxon>Actinomycetota</taxon>
        <taxon>Actinomycetes</taxon>
        <taxon>Pseudonocardiales</taxon>
        <taxon>Pseudonocardiaceae</taxon>
        <taxon>Lentzea</taxon>
    </lineage>
</organism>
<dbReference type="InterPro" id="IPR036388">
    <property type="entry name" value="WH-like_DNA-bd_sf"/>
</dbReference>
<evidence type="ECO:0000256" key="1">
    <source>
        <dbReference type="ARBA" id="ARBA00023015"/>
    </source>
</evidence>
<dbReference type="Proteomes" id="UP000199691">
    <property type="component" value="Unassembled WGS sequence"/>
</dbReference>
<dbReference type="GO" id="GO:0003677">
    <property type="term" value="F:DNA binding"/>
    <property type="evidence" value="ECO:0007669"/>
    <property type="project" value="UniProtKB-KW"/>
</dbReference>
<dbReference type="SUPFAM" id="SSF48008">
    <property type="entry name" value="GntR ligand-binding domain-like"/>
    <property type="match status" value="1"/>
</dbReference>
<name>A0A1H0S104_9PSEU</name>
<dbReference type="PANTHER" id="PTHR43537:SF5">
    <property type="entry name" value="UXU OPERON TRANSCRIPTIONAL REGULATOR"/>
    <property type="match status" value="1"/>
</dbReference>
<keyword evidence="6" id="KW-1185">Reference proteome</keyword>
<keyword evidence="2 5" id="KW-0238">DNA-binding</keyword>
<dbReference type="AlphaFoldDB" id="A0A1H0S104"/>
<dbReference type="EMBL" id="FNIX01000007">
    <property type="protein sequence ID" value="SDP35374.1"/>
    <property type="molecule type" value="Genomic_DNA"/>
</dbReference>
<dbReference type="SMART" id="SM00895">
    <property type="entry name" value="FCD"/>
    <property type="match status" value="1"/>
</dbReference>